<dbReference type="RefSeq" id="WP_390193142.1">
    <property type="nucleotide sequence ID" value="NZ_JBHMEP010000002.1"/>
</dbReference>
<gene>
    <name evidence="3" type="ORF">ACFFUV_12540</name>
</gene>
<feature type="transmembrane region" description="Helical" evidence="1">
    <location>
        <begin position="118"/>
        <end position="139"/>
    </location>
</feature>
<keyword evidence="1" id="KW-0472">Membrane</keyword>
<dbReference type="InterPro" id="IPR043128">
    <property type="entry name" value="Rev_trsase/Diguanyl_cyclase"/>
</dbReference>
<dbReference type="InterPro" id="IPR029787">
    <property type="entry name" value="Nucleotide_cyclase"/>
</dbReference>
<sequence>MTRFVGKHVEEIARLYADERVKLILLCSVMVMMMIACLELLNQHQQSLPLSIINGLSISILAMNSWSCWRRDGQFSDITLSVILLFQVPLLLVFYPPMLVSIFWLYPLVSIVVFVNNFRFGVLFSLVFALLVTASLLMSNNVAFSSTNMPTFILSFTLFLGLLNTIHFYAEKLLHYIEHLSEQGISELAFRDHLTGLANRWSFENAAQRKLSEQLNSNHLTAIVFIDVDNFKNINDNYGHSVGDRMLKEIAVRLTKVNCIRQALRDNDCALARYAGDEFILMLSEINSVERLESMLNELSQLFNQQDENNEMINSLTMSVGVAIHRKDGLTLEELTRCADKAMYQAKQSGKNQYSYYYSSMTEPLQELASSGQQESA</sequence>
<reference evidence="3 4" key="1">
    <citation type="submission" date="2024-09" db="EMBL/GenBank/DDBJ databases">
        <authorList>
            <person name="Sun Q."/>
            <person name="Mori K."/>
        </authorList>
    </citation>
    <scope>NUCLEOTIDE SEQUENCE [LARGE SCALE GENOMIC DNA]</scope>
    <source>
        <strain evidence="3 4">CECT 8064</strain>
    </source>
</reference>
<dbReference type="CDD" id="cd01949">
    <property type="entry name" value="GGDEF"/>
    <property type="match status" value="1"/>
</dbReference>
<dbReference type="InterPro" id="IPR052163">
    <property type="entry name" value="DGC-Regulatory_Protein"/>
</dbReference>
<keyword evidence="1" id="KW-0812">Transmembrane</keyword>
<dbReference type="NCBIfam" id="TIGR00254">
    <property type="entry name" value="GGDEF"/>
    <property type="match status" value="1"/>
</dbReference>
<dbReference type="Pfam" id="PF00990">
    <property type="entry name" value="GGDEF"/>
    <property type="match status" value="1"/>
</dbReference>
<organism evidence="3 4">
    <name type="scientific">Vibrio olivae</name>
    <dbReference type="NCBI Taxonomy" id="1243002"/>
    <lineage>
        <taxon>Bacteria</taxon>
        <taxon>Pseudomonadati</taxon>
        <taxon>Pseudomonadota</taxon>
        <taxon>Gammaproteobacteria</taxon>
        <taxon>Vibrionales</taxon>
        <taxon>Vibrionaceae</taxon>
        <taxon>Vibrio</taxon>
    </lineage>
</organism>
<dbReference type="Gene3D" id="3.30.70.270">
    <property type="match status" value="1"/>
</dbReference>
<dbReference type="EMBL" id="JBHMEP010000002">
    <property type="protein sequence ID" value="MFB9135792.1"/>
    <property type="molecule type" value="Genomic_DNA"/>
</dbReference>
<dbReference type="PANTHER" id="PTHR46663">
    <property type="entry name" value="DIGUANYLATE CYCLASE DGCT-RELATED"/>
    <property type="match status" value="1"/>
</dbReference>
<keyword evidence="3" id="KW-0548">Nucleotidyltransferase</keyword>
<feature type="domain" description="GGDEF" evidence="2">
    <location>
        <begin position="219"/>
        <end position="359"/>
    </location>
</feature>
<keyword evidence="1" id="KW-1133">Transmembrane helix</keyword>
<proteinExistence type="predicted"/>
<dbReference type="SMART" id="SM00267">
    <property type="entry name" value="GGDEF"/>
    <property type="match status" value="1"/>
</dbReference>
<feature type="transmembrane region" description="Helical" evidence="1">
    <location>
        <begin position="78"/>
        <end position="106"/>
    </location>
</feature>
<evidence type="ECO:0000256" key="1">
    <source>
        <dbReference type="SAM" id="Phobius"/>
    </source>
</evidence>
<dbReference type="Proteomes" id="UP001589645">
    <property type="component" value="Unassembled WGS sequence"/>
</dbReference>
<keyword evidence="4" id="KW-1185">Reference proteome</keyword>
<dbReference type="SUPFAM" id="SSF55073">
    <property type="entry name" value="Nucleotide cyclase"/>
    <property type="match status" value="1"/>
</dbReference>
<dbReference type="PROSITE" id="PS50887">
    <property type="entry name" value="GGDEF"/>
    <property type="match status" value="1"/>
</dbReference>
<evidence type="ECO:0000313" key="4">
    <source>
        <dbReference type="Proteomes" id="UP001589645"/>
    </source>
</evidence>
<name>A0ABV5HPV1_9VIBR</name>
<feature type="transmembrane region" description="Helical" evidence="1">
    <location>
        <begin position="21"/>
        <end position="41"/>
    </location>
</feature>
<dbReference type="PANTHER" id="PTHR46663:SF3">
    <property type="entry name" value="SLL0267 PROTEIN"/>
    <property type="match status" value="1"/>
</dbReference>
<dbReference type="EC" id="2.7.7.65" evidence="3"/>
<accession>A0ABV5HPV1</accession>
<dbReference type="InterPro" id="IPR000160">
    <property type="entry name" value="GGDEF_dom"/>
</dbReference>
<feature type="transmembrane region" description="Helical" evidence="1">
    <location>
        <begin position="47"/>
        <end position="66"/>
    </location>
</feature>
<comment type="caution">
    <text evidence="3">The sequence shown here is derived from an EMBL/GenBank/DDBJ whole genome shotgun (WGS) entry which is preliminary data.</text>
</comment>
<protein>
    <submittedName>
        <fullName evidence="3">GGDEF domain-containing protein</fullName>
        <ecNumber evidence="3">2.7.7.65</ecNumber>
    </submittedName>
</protein>
<keyword evidence="3" id="KW-0808">Transferase</keyword>
<evidence type="ECO:0000313" key="3">
    <source>
        <dbReference type="EMBL" id="MFB9135792.1"/>
    </source>
</evidence>
<dbReference type="GO" id="GO:0052621">
    <property type="term" value="F:diguanylate cyclase activity"/>
    <property type="evidence" value="ECO:0007669"/>
    <property type="project" value="UniProtKB-EC"/>
</dbReference>
<feature type="transmembrane region" description="Helical" evidence="1">
    <location>
        <begin position="151"/>
        <end position="170"/>
    </location>
</feature>
<evidence type="ECO:0000259" key="2">
    <source>
        <dbReference type="PROSITE" id="PS50887"/>
    </source>
</evidence>